<dbReference type="RefSeq" id="WP_193151845.1">
    <property type="nucleotide sequence ID" value="NZ_CP041235.1"/>
</dbReference>
<dbReference type="InterPro" id="IPR016131">
    <property type="entry name" value="Haemerythrin_Fe_BS"/>
</dbReference>
<feature type="domain" description="Hemerythrin-like" evidence="5">
    <location>
        <begin position="16"/>
        <end position="125"/>
    </location>
</feature>
<dbReference type="EMBL" id="CP041235">
    <property type="protein sequence ID" value="QOP43566.1"/>
    <property type="molecule type" value="Genomic_DNA"/>
</dbReference>
<evidence type="ECO:0000313" key="6">
    <source>
        <dbReference type="EMBL" id="QOP43566.1"/>
    </source>
</evidence>
<keyword evidence="2" id="KW-0561">Oxygen transport</keyword>
<evidence type="ECO:0000256" key="2">
    <source>
        <dbReference type="ARBA" id="ARBA00022621"/>
    </source>
</evidence>
<evidence type="ECO:0000256" key="4">
    <source>
        <dbReference type="ARBA" id="ARBA00023004"/>
    </source>
</evidence>
<keyword evidence="3" id="KW-0479">Metal-binding</keyword>
<dbReference type="PANTHER" id="PTHR37164">
    <property type="entry name" value="BACTERIOHEMERYTHRIN"/>
    <property type="match status" value="1"/>
</dbReference>
<dbReference type="PANTHER" id="PTHR37164:SF1">
    <property type="entry name" value="BACTERIOHEMERYTHRIN"/>
    <property type="match status" value="1"/>
</dbReference>
<dbReference type="Pfam" id="PF01814">
    <property type="entry name" value="Hemerythrin"/>
    <property type="match status" value="1"/>
</dbReference>
<dbReference type="SUPFAM" id="SSF47188">
    <property type="entry name" value="Hemerythrin-like"/>
    <property type="match status" value="1"/>
</dbReference>
<dbReference type="KEGG" id="ssei:FJR45_06205"/>
<evidence type="ECO:0000259" key="5">
    <source>
        <dbReference type="Pfam" id="PF01814"/>
    </source>
</evidence>
<dbReference type="CDD" id="cd12107">
    <property type="entry name" value="Hemerythrin"/>
    <property type="match status" value="1"/>
</dbReference>
<protein>
    <recommendedName>
        <fullName evidence="5">Hemerythrin-like domain-containing protein</fullName>
    </recommendedName>
</protein>
<dbReference type="NCBIfam" id="TIGR02481">
    <property type="entry name" value="hemeryth_dom"/>
    <property type="match status" value="1"/>
</dbReference>
<sequence>MIVQEELSMVAIPSMNDTHLEESLLINKLEAAAGSNDIKSTLATLKELLAHTSIHFSEEESMMQETNFPSYNSHKAEHDRHLSELAHIIKYFEEKRDTNAIMAYIKGNLESWMLDHVKTMDTLMAEYFQSANS</sequence>
<organism evidence="6 7">
    <name type="scientific">Sulfurimonas sediminis</name>
    <dbReference type="NCBI Taxonomy" id="2590020"/>
    <lineage>
        <taxon>Bacteria</taxon>
        <taxon>Pseudomonadati</taxon>
        <taxon>Campylobacterota</taxon>
        <taxon>Epsilonproteobacteria</taxon>
        <taxon>Campylobacterales</taxon>
        <taxon>Sulfurimonadaceae</taxon>
        <taxon>Sulfurimonas</taxon>
    </lineage>
</organism>
<accession>A0A7M1B234</accession>
<dbReference type="PROSITE" id="PS00550">
    <property type="entry name" value="HEMERYTHRINS"/>
    <property type="match status" value="1"/>
</dbReference>
<dbReference type="AlphaFoldDB" id="A0A7M1B234"/>
<dbReference type="GO" id="GO:0046872">
    <property type="term" value="F:metal ion binding"/>
    <property type="evidence" value="ECO:0007669"/>
    <property type="project" value="UniProtKB-KW"/>
</dbReference>
<dbReference type="InterPro" id="IPR012312">
    <property type="entry name" value="Hemerythrin-like"/>
</dbReference>
<gene>
    <name evidence="6" type="ORF">FJR45_06205</name>
</gene>
<proteinExistence type="inferred from homology"/>
<dbReference type="Gene3D" id="1.20.120.50">
    <property type="entry name" value="Hemerythrin-like"/>
    <property type="match status" value="1"/>
</dbReference>
<name>A0A7M1B234_9BACT</name>
<dbReference type="InterPro" id="IPR035938">
    <property type="entry name" value="Hemerythrin-like_sf"/>
</dbReference>
<keyword evidence="7" id="KW-1185">Reference proteome</keyword>
<comment type="similarity">
    <text evidence="1">Belongs to the hemerythrin family.</text>
</comment>
<keyword evidence="4" id="KW-0408">Iron</keyword>
<dbReference type="InterPro" id="IPR050669">
    <property type="entry name" value="Hemerythrin"/>
</dbReference>
<evidence type="ECO:0000256" key="1">
    <source>
        <dbReference type="ARBA" id="ARBA00010587"/>
    </source>
</evidence>
<dbReference type="Proteomes" id="UP000593719">
    <property type="component" value="Chromosome"/>
</dbReference>
<keyword evidence="2" id="KW-0813">Transport</keyword>
<dbReference type="GO" id="GO:0005344">
    <property type="term" value="F:oxygen carrier activity"/>
    <property type="evidence" value="ECO:0007669"/>
    <property type="project" value="UniProtKB-KW"/>
</dbReference>
<evidence type="ECO:0000256" key="3">
    <source>
        <dbReference type="ARBA" id="ARBA00022723"/>
    </source>
</evidence>
<dbReference type="InterPro" id="IPR012827">
    <property type="entry name" value="Hemerythrin_metal-bd"/>
</dbReference>
<evidence type="ECO:0000313" key="7">
    <source>
        <dbReference type="Proteomes" id="UP000593719"/>
    </source>
</evidence>
<reference evidence="6 7" key="1">
    <citation type="submission" date="2019-06" db="EMBL/GenBank/DDBJ databases">
        <title>Sulfurimonas gotlandica sp. nov., a chemoautotrophic and psychrotolerant epsilonproteobacterium isolated from a pelagic redoxcline, and an emended description of the genus Sulfurimonas.</title>
        <authorList>
            <person name="Wang S."/>
            <person name="Jiang L."/>
            <person name="Shao Z."/>
        </authorList>
    </citation>
    <scope>NUCLEOTIDE SEQUENCE [LARGE SCALE GENOMIC DNA]</scope>
    <source>
        <strain evidence="6 7">S2-6</strain>
    </source>
</reference>